<organism evidence="2 3">
    <name type="scientific">Laceyella putida</name>
    <dbReference type="NCBI Taxonomy" id="110101"/>
    <lineage>
        <taxon>Bacteria</taxon>
        <taxon>Bacillati</taxon>
        <taxon>Bacillota</taxon>
        <taxon>Bacilli</taxon>
        <taxon>Bacillales</taxon>
        <taxon>Thermoactinomycetaceae</taxon>
        <taxon>Laceyella</taxon>
    </lineage>
</organism>
<feature type="domain" description="HTH merR-type" evidence="1">
    <location>
        <begin position="8"/>
        <end position="75"/>
    </location>
</feature>
<keyword evidence="3" id="KW-1185">Reference proteome</keyword>
<protein>
    <submittedName>
        <fullName evidence="2">MerR family transcriptional regulator</fullName>
    </submittedName>
</protein>
<dbReference type="Pfam" id="PF13411">
    <property type="entry name" value="MerR_1"/>
    <property type="match status" value="1"/>
</dbReference>
<dbReference type="InterPro" id="IPR000551">
    <property type="entry name" value="MerR-type_HTH_dom"/>
</dbReference>
<gene>
    <name evidence="2" type="ORF">ACFQNG_00635</name>
</gene>
<dbReference type="InterPro" id="IPR009057">
    <property type="entry name" value="Homeodomain-like_sf"/>
</dbReference>
<evidence type="ECO:0000313" key="3">
    <source>
        <dbReference type="Proteomes" id="UP001596500"/>
    </source>
</evidence>
<dbReference type="EMBL" id="JBHTBW010000003">
    <property type="protein sequence ID" value="MFC7439676.1"/>
    <property type="molecule type" value="Genomic_DNA"/>
</dbReference>
<name>A0ABW2RFF2_9BACL</name>
<dbReference type="Gene3D" id="1.10.1660.10">
    <property type="match status" value="1"/>
</dbReference>
<evidence type="ECO:0000259" key="1">
    <source>
        <dbReference type="Pfam" id="PF13411"/>
    </source>
</evidence>
<proteinExistence type="predicted"/>
<reference evidence="3" key="1">
    <citation type="journal article" date="2019" name="Int. J. Syst. Evol. Microbiol.">
        <title>The Global Catalogue of Microorganisms (GCM) 10K type strain sequencing project: providing services to taxonomists for standard genome sequencing and annotation.</title>
        <authorList>
            <consortium name="The Broad Institute Genomics Platform"/>
            <consortium name="The Broad Institute Genome Sequencing Center for Infectious Disease"/>
            <person name="Wu L."/>
            <person name="Ma J."/>
        </authorList>
    </citation>
    <scope>NUCLEOTIDE SEQUENCE [LARGE SCALE GENOMIC DNA]</scope>
    <source>
        <strain evidence="3">CGMCC 1.12942</strain>
    </source>
</reference>
<evidence type="ECO:0000313" key="2">
    <source>
        <dbReference type="EMBL" id="MFC7439676.1"/>
    </source>
</evidence>
<dbReference type="Proteomes" id="UP001596500">
    <property type="component" value="Unassembled WGS sequence"/>
</dbReference>
<accession>A0ABW2RFF2</accession>
<sequence>MAQAGCISTKEAAERLQVHARTVRNWIDTFQEYIGPNWNERGHYVLSEESFSRLLDIKKRLNDSNKTLKQVREELIQEGKISLSQPPSTAEPTRLDTETTEKMFHHLLETIDNVGDLVEELYERMERMETHMVGLFESLEEMEQKVLTVSYDSVSANEVQHMFDEIRKKQDQLRIELRNVSFTQRLTAATSEYGLLPRRQKKSRFFGLL</sequence>
<comment type="caution">
    <text evidence="2">The sequence shown here is derived from an EMBL/GenBank/DDBJ whole genome shotgun (WGS) entry which is preliminary data.</text>
</comment>
<dbReference type="RefSeq" id="WP_379862859.1">
    <property type="nucleotide sequence ID" value="NZ_JBHTBW010000003.1"/>
</dbReference>
<dbReference type="SUPFAM" id="SSF46689">
    <property type="entry name" value="Homeodomain-like"/>
    <property type="match status" value="1"/>
</dbReference>